<organism evidence="2 3">
    <name type="scientific">Saitoella complicata (strain BCRC 22490 / CBS 7301 / JCM 7358 / NBRC 10748 / NRRL Y-17804)</name>
    <dbReference type="NCBI Taxonomy" id="698492"/>
    <lineage>
        <taxon>Eukaryota</taxon>
        <taxon>Fungi</taxon>
        <taxon>Dikarya</taxon>
        <taxon>Ascomycota</taxon>
        <taxon>Taphrinomycotina</taxon>
        <taxon>Taphrinomycotina incertae sedis</taxon>
        <taxon>Saitoella</taxon>
    </lineage>
</organism>
<feature type="compositionally biased region" description="Polar residues" evidence="1">
    <location>
        <begin position="29"/>
        <end position="39"/>
    </location>
</feature>
<feature type="region of interest" description="Disordered" evidence="1">
    <location>
        <begin position="1"/>
        <end position="83"/>
    </location>
</feature>
<sequence>MSSQPRERRRPSVAKDPTPPHHLLLKRSGSPSNDPTANYENEDWAQKLSESGQLPEAALDENGQRKVDEEREGMKADVGGDDDYANYGYIATNVYSGLHSKKTGIFNEAGPGSGTNTPGLMGGDDEDYGGMVPKSAITRDLQMLQGGAQGGQRGWETPPERRAQGYGGETETANDVGA</sequence>
<reference evidence="2 3" key="2">
    <citation type="journal article" date="2014" name="J. Gen. Appl. Microbiol.">
        <title>The early diverging ascomycetous budding yeast Saitoella complicata has three histone deacetylases belonging to the Clr6, Hos2, and Rpd3 lineages.</title>
        <authorList>
            <person name="Nishida H."/>
            <person name="Matsumoto T."/>
            <person name="Kondo S."/>
            <person name="Hamamoto M."/>
            <person name="Yoshikawa H."/>
        </authorList>
    </citation>
    <scope>NUCLEOTIDE SEQUENCE [LARGE SCALE GENOMIC DNA]</scope>
    <source>
        <strain evidence="2 3">NRRL Y-17804</strain>
    </source>
</reference>
<reference evidence="2 3" key="1">
    <citation type="journal article" date="2011" name="J. Gen. Appl. Microbiol.">
        <title>Draft genome sequencing of the enigmatic yeast Saitoella complicata.</title>
        <authorList>
            <person name="Nishida H."/>
            <person name="Hamamoto M."/>
            <person name="Sugiyama J."/>
        </authorList>
    </citation>
    <scope>NUCLEOTIDE SEQUENCE [LARGE SCALE GENOMIC DNA]</scope>
    <source>
        <strain evidence="2 3">NRRL Y-17804</strain>
    </source>
</reference>
<name>A0A0E9NDT0_SAICN</name>
<evidence type="ECO:0000256" key="1">
    <source>
        <dbReference type="SAM" id="MobiDB-lite"/>
    </source>
</evidence>
<feature type="compositionally biased region" description="Basic and acidic residues" evidence="1">
    <location>
        <begin position="62"/>
        <end position="75"/>
    </location>
</feature>
<dbReference type="AlphaFoldDB" id="A0A0E9NDT0"/>
<proteinExistence type="predicted"/>
<evidence type="ECO:0000313" key="2">
    <source>
        <dbReference type="EMBL" id="GAO47963.1"/>
    </source>
</evidence>
<dbReference type="RefSeq" id="XP_019021819.1">
    <property type="nucleotide sequence ID" value="XM_019168001.1"/>
</dbReference>
<feature type="region of interest" description="Disordered" evidence="1">
    <location>
        <begin position="107"/>
        <end position="178"/>
    </location>
</feature>
<dbReference type="EMBL" id="BACD03000012">
    <property type="protein sequence ID" value="GAO47963.1"/>
    <property type="molecule type" value="Genomic_DNA"/>
</dbReference>
<protein>
    <submittedName>
        <fullName evidence="2">Uncharacterized protein</fullName>
    </submittedName>
</protein>
<comment type="caution">
    <text evidence="2">The sequence shown here is derived from an EMBL/GenBank/DDBJ whole genome shotgun (WGS) entry which is preliminary data.</text>
</comment>
<accession>A0A0E9NDT0</accession>
<reference evidence="2 3" key="3">
    <citation type="journal article" date="2015" name="Genome Announc.">
        <title>Draft Genome Sequence of the Archiascomycetous Yeast Saitoella complicata.</title>
        <authorList>
            <person name="Yamauchi K."/>
            <person name="Kondo S."/>
            <person name="Hamamoto M."/>
            <person name="Takahashi Y."/>
            <person name="Ogura Y."/>
            <person name="Hayashi T."/>
            <person name="Nishida H."/>
        </authorList>
    </citation>
    <scope>NUCLEOTIDE SEQUENCE [LARGE SCALE GENOMIC DNA]</scope>
    <source>
        <strain evidence="2 3">NRRL Y-17804</strain>
    </source>
</reference>
<evidence type="ECO:0000313" key="3">
    <source>
        <dbReference type="Proteomes" id="UP000033140"/>
    </source>
</evidence>
<gene>
    <name evidence="2" type="ORF">G7K_2157-t1</name>
</gene>
<keyword evidence="3" id="KW-1185">Reference proteome</keyword>
<dbReference type="Proteomes" id="UP000033140">
    <property type="component" value="Unassembled WGS sequence"/>
</dbReference>